<sequence length="237" mass="27439">MKKDSRRQITKKHLRIIWPNQSFVADAFLYELANELTNSLVTGKIDSELRISHFLAQVKQEVGPQFRLDENLNYRERTLISMFSFYKKNPELAREHAYNPESNKKADIISIANGAYANRNGNGNVISGDGWKYRGRGMIQLTGKANYISMQNLHNNLWSEDKDFIAQPDLLLEPKYAVRSALVFWVEKKLYLKADKGIDKNTTDSITAVINKNTTTYKLRHDNLKYIISKKVFNDIF</sequence>
<dbReference type="SUPFAM" id="SSF53955">
    <property type="entry name" value="Lysozyme-like"/>
    <property type="match status" value="1"/>
</dbReference>
<dbReference type="Proteomes" id="UP000190834">
    <property type="component" value="Unassembled WGS sequence"/>
</dbReference>
<dbReference type="PANTHER" id="PTHR34408:SF1">
    <property type="entry name" value="GLYCOSYL HYDROLASE FAMILY 19 DOMAIN-CONTAINING PROTEIN HI_1415"/>
    <property type="match status" value="1"/>
</dbReference>
<dbReference type="RefSeq" id="WP_078927618.1">
    <property type="nucleotide sequence ID" value="NZ_FUXB01000033.1"/>
</dbReference>
<gene>
    <name evidence="1" type="ORF">SAMN02745782_03329</name>
</gene>
<keyword evidence="2" id="KW-1185">Reference proteome</keyword>
<dbReference type="GeneID" id="70581877"/>
<dbReference type="InterPro" id="IPR052354">
    <property type="entry name" value="Cell_Wall_Dynamics_Protein"/>
</dbReference>
<dbReference type="EMBL" id="FUXB01000033">
    <property type="protein sequence ID" value="SKA28223.1"/>
    <property type="molecule type" value="Genomic_DNA"/>
</dbReference>
<proteinExistence type="predicted"/>
<organism evidence="1 2">
    <name type="scientific">Vibrio cincinnatiensis DSM 19608</name>
    <dbReference type="NCBI Taxonomy" id="1123491"/>
    <lineage>
        <taxon>Bacteria</taxon>
        <taxon>Pseudomonadati</taxon>
        <taxon>Pseudomonadota</taxon>
        <taxon>Gammaproteobacteria</taxon>
        <taxon>Vibrionales</taxon>
        <taxon>Vibrionaceae</taxon>
        <taxon>Vibrio</taxon>
    </lineage>
</organism>
<dbReference type="Gene3D" id="1.10.530.10">
    <property type="match status" value="1"/>
</dbReference>
<dbReference type="AlphaFoldDB" id="A0A1T4SJ72"/>
<evidence type="ECO:0000313" key="1">
    <source>
        <dbReference type="EMBL" id="SKA28223.1"/>
    </source>
</evidence>
<evidence type="ECO:0000313" key="2">
    <source>
        <dbReference type="Proteomes" id="UP000190834"/>
    </source>
</evidence>
<dbReference type="OrthoDB" id="9798982at2"/>
<dbReference type="InterPro" id="IPR023346">
    <property type="entry name" value="Lysozyme-like_dom_sf"/>
</dbReference>
<accession>A0A1T4SJ72</accession>
<reference evidence="2" key="1">
    <citation type="submission" date="2017-02" db="EMBL/GenBank/DDBJ databases">
        <authorList>
            <person name="Varghese N."/>
            <person name="Submissions S."/>
        </authorList>
    </citation>
    <scope>NUCLEOTIDE SEQUENCE [LARGE SCALE GENOMIC DNA]</scope>
    <source>
        <strain evidence="2">DSM 19608</strain>
    </source>
</reference>
<name>A0A1T4SJ72_VIBCI</name>
<dbReference type="STRING" id="1123491.SAMN02745782_03329"/>
<protein>
    <submittedName>
        <fullName evidence="1">Putative chitinase</fullName>
    </submittedName>
</protein>
<dbReference type="PANTHER" id="PTHR34408">
    <property type="entry name" value="FAMILY PROTEIN, PUTATIVE-RELATED"/>
    <property type="match status" value="1"/>
</dbReference>